<reference evidence="4 6" key="1">
    <citation type="submission" date="2017-12" db="EMBL/GenBank/DDBJ databases">
        <title>Complete genome sequence of Herbivorax saccincola GGR1, a novel Cellulosome-producing hydrolytic bacterium in a thermophilic biogas plant, established by Illumina and Nanopore MinION sequencing.</title>
        <authorList>
            <person name="Pechtl A."/>
            <person name="Ruckert C."/>
            <person name="Koeck D.E."/>
            <person name="Maus I."/>
            <person name="Winkler A."/>
            <person name="Kalinowski J."/>
            <person name="Puhler A."/>
            <person name="Schwarz W.W."/>
            <person name="Zverlov V.V."/>
            <person name="Schluter A."/>
            <person name="Liebl W."/>
        </authorList>
    </citation>
    <scope>NUCLEOTIDE SEQUENCE [LARGE SCALE GENOMIC DNA]</scope>
    <source>
        <strain evidence="4">GGR1</strain>
        <strain evidence="6">SR1</strain>
    </source>
</reference>
<dbReference type="EMBL" id="NEMB01000003">
    <property type="protein sequence ID" value="PQQ67568.1"/>
    <property type="molecule type" value="Genomic_DNA"/>
</dbReference>
<dbReference type="Proteomes" id="UP000239720">
    <property type="component" value="Unassembled WGS sequence"/>
</dbReference>
<organism evidence="4 6">
    <name type="scientific">Acetivibrio saccincola</name>
    <dbReference type="NCBI Taxonomy" id="1677857"/>
    <lineage>
        <taxon>Bacteria</taxon>
        <taxon>Bacillati</taxon>
        <taxon>Bacillota</taxon>
        <taxon>Clostridia</taxon>
        <taxon>Eubacteriales</taxon>
        <taxon>Oscillospiraceae</taxon>
        <taxon>Acetivibrio</taxon>
    </lineage>
</organism>
<evidence type="ECO:0000256" key="2">
    <source>
        <dbReference type="ARBA" id="ARBA00022840"/>
    </source>
</evidence>
<name>A0A2K9EIB6_9FIRM</name>
<dbReference type="RefSeq" id="WP_101301295.1">
    <property type="nucleotide sequence ID" value="NZ_CP025197.1"/>
</dbReference>
<dbReference type="PANTHER" id="PTHR20953:SF3">
    <property type="entry name" value="P-LOOP CONTAINING NUCLEOSIDE TRIPHOSPHATE HYDROLASES SUPERFAMILY PROTEIN"/>
    <property type="match status" value="1"/>
</dbReference>
<dbReference type="EMBL" id="CP025197">
    <property type="protein sequence ID" value="AUG57673.1"/>
    <property type="molecule type" value="Genomic_DNA"/>
</dbReference>
<reference evidence="5 7" key="2">
    <citation type="journal article" date="2018" name="Syst. Appl. Microbiol.">
        <title>Characterization and high-quality draft genome sequence of Herbivorax saccincola A7, an anaerobic, alkaliphilic, thermophilic, cellulolytic, and xylanolytic bacterium.</title>
        <authorList>
            <person name="Aikawa S."/>
            <person name="Baramee S."/>
            <person name="Sermsathanaswadi J."/>
            <person name="Thianheng P."/>
            <person name="Tachaapaikoon C."/>
            <person name="Shikata A."/>
            <person name="Waeonukul R."/>
            <person name="Pason P."/>
            <person name="Ratanakhanokchai K."/>
            <person name="Kosugi A."/>
        </authorList>
    </citation>
    <scope>NUCLEOTIDE SEQUENCE [LARGE SCALE GENOMIC DNA]</scope>
    <source>
        <strain evidence="5 7">A7</strain>
    </source>
</reference>
<dbReference type="Proteomes" id="UP000233534">
    <property type="component" value="Chromosome"/>
</dbReference>
<dbReference type="SMART" id="SM00382">
    <property type="entry name" value="AAA"/>
    <property type="match status" value="1"/>
</dbReference>
<dbReference type="GO" id="GO:0005524">
    <property type="term" value="F:ATP binding"/>
    <property type="evidence" value="ECO:0007669"/>
    <property type="project" value="UniProtKB-KW"/>
</dbReference>
<dbReference type="InterPro" id="IPR027417">
    <property type="entry name" value="P-loop_NTPase"/>
</dbReference>
<keyword evidence="2" id="KW-0067">ATP-binding</keyword>
<keyword evidence="1" id="KW-0547">Nucleotide-binding</keyword>
<dbReference type="InterPro" id="IPR003593">
    <property type="entry name" value="AAA+_ATPase"/>
</dbReference>
<dbReference type="NCBIfam" id="TIGR02858">
    <property type="entry name" value="spore_III_AA"/>
    <property type="match status" value="1"/>
</dbReference>
<sequence>MLTKDKHIVKMADIQSFEREILKFLSYGLKEVLKKVNPLELVNLEEIRIRALKPVMLQNRRGRFFLNCDGKLTNNKFNLFYMDQEQILKTLTLISENSIYAYQDEIKNGFLTLKGGHRVGIAGRVVLEGERIKNIKDISSLNIRISKEITDCSLKIIKYIINDKNEVYNTLIISPPGCGKTTMLRDITRNLSDGIEKLGFKGVKVGLIDERSEIAACYRGVPQKKVGVQTDVLDACPKQLGMTIMLRSMSPDVIVTDEIGGRGDKDSIIEVLNAGIKIITTAHGYNISQLKTRKEVLSLMEEKVFERFIVLSGEEGPGTVEEIVDGKSMDVIYRRGKSGS</sequence>
<dbReference type="InterPro" id="IPR014217">
    <property type="entry name" value="Spore_III_AA"/>
</dbReference>
<dbReference type="PANTHER" id="PTHR20953">
    <property type="entry name" value="KINASE-RELATED"/>
    <property type="match status" value="1"/>
</dbReference>
<gene>
    <name evidence="5" type="ORF">B9R14_12970</name>
    <name evidence="4" type="ORF">HVS_08835</name>
</gene>
<dbReference type="AlphaFoldDB" id="A0A2K9EIB6"/>
<evidence type="ECO:0000259" key="3">
    <source>
        <dbReference type="SMART" id="SM00382"/>
    </source>
</evidence>
<evidence type="ECO:0000313" key="6">
    <source>
        <dbReference type="Proteomes" id="UP000233534"/>
    </source>
</evidence>
<dbReference type="InterPro" id="IPR045735">
    <property type="entry name" value="Spore_III_AA_AAA+_ATPase"/>
</dbReference>
<evidence type="ECO:0000313" key="4">
    <source>
        <dbReference type="EMBL" id="AUG57673.1"/>
    </source>
</evidence>
<evidence type="ECO:0000313" key="7">
    <source>
        <dbReference type="Proteomes" id="UP000239720"/>
    </source>
</evidence>
<keyword evidence="6" id="KW-1185">Reference proteome</keyword>
<evidence type="ECO:0000256" key="1">
    <source>
        <dbReference type="ARBA" id="ARBA00022741"/>
    </source>
</evidence>
<evidence type="ECO:0000313" key="5">
    <source>
        <dbReference type="EMBL" id="PQQ67568.1"/>
    </source>
</evidence>
<dbReference type="Pfam" id="PF19568">
    <property type="entry name" value="Spore_III_AA"/>
    <property type="match status" value="1"/>
</dbReference>
<dbReference type="Gene3D" id="3.40.50.300">
    <property type="entry name" value="P-loop containing nucleotide triphosphate hydrolases"/>
    <property type="match status" value="1"/>
</dbReference>
<protein>
    <submittedName>
        <fullName evidence="5">Stage III sporulation protein AA</fullName>
    </submittedName>
</protein>
<proteinExistence type="predicted"/>
<dbReference type="SUPFAM" id="SSF52540">
    <property type="entry name" value="P-loop containing nucleoside triphosphate hydrolases"/>
    <property type="match status" value="1"/>
</dbReference>
<feature type="domain" description="AAA+ ATPase" evidence="3">
    <location>
        <begin position="166"/>
        <end position="314"/>
    </location>
</feature>
<accession>A0A2K9EIB6</accession>
<dbReference type="KEGG" id="hsc:HVS_08835"/>
<dbReference type="OrthoDB" id="9768243at2"/>